<reference evidence="1" key="1">
    <citation type="submission" date="2018-10" db="EMBL/GenBank/DDBJ databases">
        <title>Hidden diversity of soil giant viruses.</title>
        <authorList>
            <person name="Schulz F."/>
            <person name="Alteio L."/>
            <person name="Goudeau D."/>
            <person name="Ryan E.M."/>
            <person name="Malmstrom R.R."/>
            <person name="Blanchard J."/>
            <person name="Woyke T."/>
        </authorList>
    </citation>
    <scope>NUCLEOTIDE SEQUENCE</scope>
    <source>
        <strain evidence="1">HYV1</strain>
    </source>
</reference>
<proteinExistence type="predicted"/>
<accession>A0A3G5ADX5</accession>
<keyword evidence="1" id="KW-0723">Serine/threonine-protein kinase</keyword>
<sequence length="226" mass="26612">MFQFLTSVLTVQLILQAYHGDLKPKNIFYKKLTNPSIKFHYKINNHSYTVPTFGYLYLLADFGNIQSLLLKHNKLNADSIKLHIKNNLDLSHIIDLHKRIAVNAIEKIYNYNDLIKIITSKNDKYFALYLKNKQIEVNKDLKSYPDKVKNKFLFRSIIYYALENDYINFSELPQIPGAMKLPSQKIISEMTSWKKYESIVDILNTFDDYKREEKGDNIVDFTLNVK</sequence>
<name>A0A3G5ADX5_9VIRU</name>
<protein>
    <submittedName>
        <fullName evidence="1">Serine/threonine protein kinase</fullName>
    </submittedName>
</protein>
<dbReference type="EMBL" id="MK072399">
    <property type="protein sequence ID" value="AYV84083.1"/>
    <property type="molecule type" value="Genomic_DNA"/>
</dbReference>
<keyword evidence="1" id="KW-0808">Transferase</keyword>
<gene>
    <name evidence="1" type="ORF">Hyperionvirus17_3</name>
</gene>
<organism evidence="1">
    <name type="scientific">Hyperionvirus sp</name>
    <dbReference type="NCBI Taxonomy" id="2487770"/>
    <lineage>
        <taxon>Viruses</taxon>
        <taxon>Varidnaviria</taxon>
        <taxon>Bamfordvirae</taxon>
        <taxon>Nucleocytoviricota</taxon>
        <taxon>Megaviricetes</taxon>
        <taxon>Imitervirales</taxon>
        <taxon>Mimiviridae</taxon>
        <taxon>Klosneuvirinae</taxon>
    </lineage>
</organism>
<dbReference type="GO" id="GO:0004674">
    <property type="term" value="F:protein serine/threonine kinase activity"/>
    <property type="evidence" value="ECO:0007669"/>
    <property type="project" value="UniProtKB-KW"/>
</dbReference>
<evidence type="ECO:0000313" key="1">
    <source>
        <dbReference type="EMBL" id="AYV84083.1"/>
    </source>
</evidence>
<keyword evidence="1" id="KW-0418">Kinase</keyword>